<dbReference type="PRINTS" id="PR00411">
    <property type="entry name" value="PNDRDTASEI"/>
</dbReference>
<reference evidence="2" key="1">
    <citation type="submission" date="2022-10" db="EMBL/GenBank/DDBJ databases">
        <title>Culturing micro-colonial fungi from biological soil crusts in the Mojave desert and describing Neophaeococcomyces mojavensis, and introducing the new genera and species Taxawa tesnikishii.</title>
        <authorList>
            <person name="Kurbessoian T."/>
            <person name="Stajich J.E."/>
        </authorList>
    </citation>
    <scope>NUCLEOTIDE SEQUENCE</scope>
    <source>
        <strain evidence="2">TK_35</strain>
    </source>
</reference>
<sequence>MPSNETLASIVKQIPYKVLVLGGSYAGLGAALNLQDLCSGRKARFAAQAPDTSKFGKISVEITVVDEKDGYFHLISTPLALASSEYAPRAWTKFRDLPALKDIRFIQGTAEKVDSVKKHAVILDSETKSPVTLEYDYLVAATGLRRAWPVVPQAKTRESYLSEAAEHIEAVRKAKDGVAVIGGGAVGIEMAAEIKLVMPDQKVTLIHSRDRLCSSEPLPDEFKDRCLSTLHEAGVETIMGQRVLSVETSQSEEGDAISELTLADNSKLRAGYVIHAISRSIPSTTYLPALALDNEGYVKVTPRLHLTPDMPNSLNHFAIGDIAKWSGIKRCGSAMHMGQYAAQNIHQLMLVEQEGIKPEFLELNEIPPMIGIAVGKQAVAYWPADGVTYGESVQDMCFGNDLGYTSEYRQYGETSTRADEEQSVGTICSLERNVLRDVLIIQRLRHLSGLLPIGTSNMTRVQPHSLILV</sequence>
<dbReference type="GO" id="GO:0004174">
    <property type="term" value="F:electron-transferring-flavoprotein dehydrogenase activity"/>
    <property type="evidence" value="ECO:0007669"/>
    <property type="project" value="TreeGrafter"/>
</dbReference>
<keyword evidence="3" id="KW-1185">Reference proteome</keyword>
<name>A0AA38Y466_9EURO</name>
<protein>
    <recommendedName>
        <fullName evidence="1">FAD/NAD(P)-binding domain-containing protein</fullName>
    </recommendedName>
</protein>
<evidence type="ECO:0000313" key="2">
    <source>
        <dbReference type="EMBL" id="KAJ9634433.1"/>
    </source>
</evidence>
<dbReference type="Proteomes" id="UP001172681">
    <property type="component" value="Unassembled WGS sequence"/>
</dbReference>
<dbReference type="EMBL" id="JAPDRN010000038">
    <property type="protein sequence ID" value="KAJ9634433.1"/>
    <property type="molecule type" value="Genomic_DNA"/>
</dbReference>
<dbReference type="InterPro" id="IPR036188">
    <property type="entry name" value="FAD/NAD-bd_sf"/>
</dbReference>
<accession>A0AA38Y466</accession>
<evidence type="ECO:0000259" key="1">
    <source>
        <dbReference type="Pfam" id="PF07992"/>
    </source>
</evidence>
<dbReference type="PRINTS" id="PR00368">
    <property type="entry name" value="FADPNR"/>
</dbReference>
<evidence type="ECO:0000313" key="3">
    <source>
        <dbReference type="Proteomes" id="UP001172681"/>
    </source>
</evidence>
<dbReference type="AlphaFoldDB" id="A0AA38Y466"/>
<dbReference type="PANTHER" id="PTHR43735">
    <property type="entry name" value="APOPTOSIS-INDUCING FACTOR 1"/>
    <property type="match status" value="1"/>
</dbReference>
<proteinExistence type="predicted"/>
<gene>
    <name evidence="2" type="ORF">H2204_006258</name>
</gene>
<dbReference type="Gene3D" id="3.50.50.100">
    <property type="match status" value="1"/>
</dbReference>
<dbReference type="GO" id="GO:0005737">
    <property type="term" value="C:cytoplasm"/>
    <property type="evidence" value="ECO:0007669"/>
    <property type="project" value="TreeGrafter"/>
</dbReference>
<dbReference type="GO" id="GO:0050660">
    <property type="term" value="F:flavin adenine dinucleotide binding"/>
    <property type="evidence" value="ECO:0007669"/>
    <property type="project" value="TreeGrafter"/>
</dbReference>
<comment type="caution">
    <text evidence="2">The sequence shown here is derived from an EMBL/GenBank/DDBJ whole genome shotgun (WGS) entry which is preliminary data.</text>
</comment>
<dbReference type="PANTHER" id="PTHR43735:SF24">
    <property type="entry name" value="NUCLEOTIDE-DISULPHIDE OXIDOREDUCTASE AMID-LIKE, PUTATIVE (AFU_ORTHOLOGUE AFUA_1G17180)-RELATED"/>
    <property type="match status" value="1"/>
</dbReference>
<feature type="domain" description="FAD/NAD(P)-binding" evidence="1">
    <location>
        <begin position="16"/>
        <end position="338"/>
    </location>
</feature>
<dbReference type="Pfam" id="PF07992">
    <property type="entry name" value="Pyr_redox_2"/>
    <property type="match status" value="1"/>
</dbReference>
<dbReference type="InterPro" id="IPR023753">
    <property type="entry name" value="FAD/NAD-binding_dom"/>
</dbReference>
<organism evidence="2 3">
    <name type="scientific">Knufia peltigerae</name>
    <dbReference type="NCBI Taxonomy" id="1002370"/>
    <lineage>
        <taxon>Eukaryota</taxon>
        <taxon>Fungi</taxon>
        <taxon>Dikarya</taxon>
        <taxon>Ascomycota</taxon>
        <taxon>Pezizomycotina</taxon>
        <taxon>Eurotiomycetes</taxon>
        <taxon>Chaetothyriomycetidae</taxon>
        <taxon>Chaetothyriales</taxon>
        <taxon>Trichomeriaceae</taxon>
        <taxon>Knufia</taxon>
    </lineage>
</organism>
<dbReference type="SUPFAM" id="SSF51905">
    <property type="entry name" value="FAD/NAD(P)-binding domain"/>
    <property type="match status" value="1"/>
</dbReference>